<dbReference type="InterPro" id="IPR058493">
    <property type="entry name" value="DUF8180"/>
</dbReference>
<proteinExistence type="predicted"/>
<organism evidence="2 3">
    <name type="scientific">Alkalibacter rhizosphaerae</name>
    <dbReference type="NCBI Taxonomy" id="2815577"/>
    <lineage>
        <taxon>Bacteria</taxon>
        <taxon>Bacillati</taxon>
        <taxon>Bacillota</taxon>
        <taxon>Clostridia</taxon>
        <taxon>Eubacteriales</taxon>
        <taxon>Eubacteriaceae</taxon>
        <taxon>Alkalibacter</taxon>
    </lineage>
</organism>
<evidence type="ECO:0000313" key="2">
    <source>
        <dbReference type="EMBL" id="QSX09080.1"/>
    </source>
</evidence>
<dbReference type="Proteomes" id="UP000663499">
    <property type="component" value="Chromosome"/>
</dbReference>
<dbReference type="EMBL" id="CP071444">
    <property type="protein sequence ID" value="QSX09080.1"/>
    <property type="molecule type" value="Genomic_DNA"/>
</dbReference>
<name>A0A974XI32_9FIRM</name>
<evidence type="ECO:0000259" key="1">
    <source>
        <dbReference type="Pfam" id="PF26551"/>
    </source>
</evidence>
<protein>
    <recommendedName>
        <fullName evidence="1">DUF8180 domain-containing protein</fullName>
    </recommendedName>
</protein>
<sequence length="70" mass="7702">MADKNEKLKILLEHLIKHNTDHALEIKEMAATAEELGFGDAGKLLVQGSNEMNLSNDTLKKALDLIVKGM</sequence>
<gene>
    <name evidence="2" type="ORF">J0B03_03150</name>
</gene>
<keyword evidence="3" id="KW-1185">Reference proteome</keyword>
<dbReference type="KEGG" id="alka:J0B03_03150"/>
<feature type="domain" description="DUF8180" evidence="1">
    <location>
        <begin position="8"/>
        <end position="66"/>
    </location>
</feature>
<reference evidence="2" key="1">
    <citation type="submission" date="2021-03" db="EMBL/GenBank/DDBJ databases">
        <title>Alkalibacter marinus sp. nov., isolated from tidal flat sediment.</title>
        <authorList>
            <person name="Namirimu T."/>
            <person name="Yang J.-A."/>
            <person name="Yang S.-H."/>
            <person name="Kim Y.-J."/>
            <person name="Kwon K.K."/>
        </authorList>
    </citation>
    <scope>NUCLEOTIDE SEQUENCE</scope>
    <source>
        <strain evidence="2">ES005</strain>
    </source>
</reference>
<dbReference type="AlphaFoldDB" id="A0A974XI32"/>
<accession>A0A974XI32</accession>
<evidence type="ECO:0000313" key="3">
    <source>
        <dbReference type="Proteomes" id="UP000663499"/>
    </source>
</evidence>
<dbReference type="Pfam" id="PF26551">
    <property type="entry name" value="DUF8180"/>
    <property type="match status" value="1"/>
</dbReference>
<dbReference type="RefSeq" id="WP_207300419.1">
    <property type="nucleotide sequence ID" value="NZ_CP071444.1"/>
</dbReference>